<dbReference type="GO" id="GO:0030313">
    <property type="term" value="C:cell envelope"/>
    <property type="evidence" value="ECO:0007669"/>
    <property type="project" value="UniProtKB-SubCell"/>
</dbReference>
<comment type="similarity">
    <text evidence="2 4">Belongs to the bacterial solute-binding protein 3 family.</text>
</comment>
<keyword evidence="8" id="KW-1185">Reference proteome</keyword>
<dbReference type="SMART" id="SM00079">
    <property type="entry name" value="PBPe"/>
    <property type="match status" value="1"/>
</dbReference>
<dbReference type="GO" id="GO:0015276">
    <property type="term" value="F:ligand-gated monoatomic ion channel activity"/>
    <property type="evidence" value="ECO:0007669"/>
    <property type="project" value="InterPro"/>
</dbReference>
<accession>F2NPC8</accession>
<dbReference type="Gene3D" id="3.40.190.10">
    <property type="entry name" value="Periplasmic binding protein-like II"/>
    <property type="match status" value="2"/>
</dbReference>
<dbReference type="SMART" id="SM00062">
    <property type="entry name" value="PBPb"/>
    <property type="match status" value="1"/>
</dbReference>
<evidence type="ECO:0000313" key="8">
    <source>
        <dbReference type="Proteomes" id="UP000007030"/>
    </source>
</evidence>
<dbReference type="InterPro" id="IPR001320">
    <property type="entry name" value="Iontro_rcpt_C"/>
</dbReference>
<evidence type="ECO:0000259" key="6">
    <source>
        <dbReference type="SMART" id="SM00079"/>
    </source>
</evidence>
<sequence>MKQRVWLLLVLMLWASLGLAQRFRSLDQIQADGTIVIGTEGAFPPFNFFDEGNLVGFDIEIGQALAERLGVKYEWKAQAFDTLLIALNQGRFDFVIASHTITPERAQAVDFTKPYYCTGNLIVALPGGPRTPEELKGKVVGVQVGTTYFEYAQTIEGIKEIKTYQTNPDALQDLLNQRIDAWITDQFTALEAMKQRDVELQLSDLLVREEIGIAVAKGNETLLAALNNALDEILADGTYAAISEKWFGQDIRCK</sequence>
<proteinExistence type="inferred from homology"/>
<protein>
    <submittedName>
        <fullName evidence="7">ABC-type transporter, periplasmic subunit family 3</fullName>
    </submittedName>
</protein>
<dbReference type="RefSeq" id="WP_013704256.1">
    <property type="nucleotide sequence ID" value="NC_015387.1"/>
</dbReference>
<evidence type="ECO:0000256" key="4">
    <source>
        <dbReference type="RuleBase" id="RU003744"/>
    </source>
</evidence>
<dbReference type="PROSITE" id="PS01039">
    <property type="entry name" value="SBP_BACTERIAL_3"/>
    <property type="match status" value="1"/>
</dbReference>
<evidence type="ECO:0000256" key="1">
    <source>
        <dbReference type="ARBA" id="ARBA00004196"/>
    </source>
</evidence>
<evidence type="ECO:0000256" key="3">
    <source>
        <dbReference type="ARBA" id="ARBA00022729"/>
    </source>
</evidence>
<feature type="domain" description="Solute-binding protein family 3/N-terminal" evidence="5">
    <location>
        <begin position="34"/>
        <end position="250"/>
    </location>
</feature>
<feature type="domain" description="Ionotropic glutamate receptor C-terminal" evidence="6">
    <location>
        <begin position="34"/>
        <end position="249"/>
    </location>
</feature>
<dbReference type="AlphaFoldDB" id="F2NPC8"/>
<dbReference type="Proteomes" id="UP000007030">
    <property type="component" value="Chromosome"/>
</dbReference>
<dbReference type="PANTHER" id="PTHR35936">
    <property type="entry name" value="MEMBRANE-BOUND LYTIC MUREIN TRANSGLYCOSYLASE F"/>
    <property type="match status" value="1"/>
</dbReference>
<dbReference type="STRING" id="869210.Marky_1474"/>
<dbReference type="EMBL" id="CP002630">
    <property type="protein sequence ID" value="AEB12209.1"/>
    <property type="molecule type" value="Genomic_DNA"/>
</dbReference>
<evidence type="ECO:0000259" key="5">
    <source>
        <dbReference type="SMART" id="SM00062"/>
    </source>
</evidence>
<dbReference type="SUPFAM" id="SSF53850">
    <property type="entry name" value="Periplasmic binding protein-like II"/>
    <property type="match status" value="1"/>
</dbReference>
<dbReference type="KEGG" id="mhd:Marky_1474"/>
<dbReference type="InterPro" id="IPR018313">
    <property type="entry name" value="SBP_3_CS"/>
</dbReference>
<dbReference type="GO" id="GO:0016020">
    <property type="term" value="C:membrane"/>
    <property type="evidence" value="ECO:0007669"/>
    <property type="project" value="InterPro"/>
</dbReference>
<dbReference type="InterPro" id="IPR001638">
    <property type="entry name" value="Solute-binding_3/MltF_N"/>
</dbReference>
<dbReference type="PANTHER" id="PTHR35936:SF19">
    <property type="entry name" value="AMINO-ACID-BINDING PROTEIN YXEM-RELATED"/>
    <property type="match status" value="1"/>
</dbReference>
<comment type="subcellular location">
    <subcellularLocation>
        <location evidence="1">Cell envelope</location>
    </subcellularLocation>
</comment>
<gene>
    <name evidence="7" type="ordered locus">Marky_1474</name>
</gene>
<dbReference type="HOGENOM" id="CLU_019602_18_2_0"/>
<evidence type="ECO:0000313" key="7">
    <source>
        <dbReference type="EMBL" id="AEB12209.1"/>
    </source>
</evidence>
<dbReference type="eggNOG" id="COG0834">
    <property type="taxonomic scope" value="Bacteria"/>
</dbReference>
<evidence type="ECO:0000256" key="2">
    <source>
        <dbReference type="ARBA" id="ARBA00010333"/>
    </source>
</evidence>
<keyword evidence="3" id="KW-0732">Signal</keyword>
<dbReference type="OrthoDB" id="9774451at2"/>
<name>F2NPC8_MARHT</name>
<reference evidence="7 8" key="1">
    <citation type="journal article" date="2012" name="Stand. Genomic Sci.">
        <title>Complete genome sequence of the aerobic, heterotroph Marinithermus hydrothermalis type strain (T1(T)) from a deep-sea hydrothermal vent chimney.</title>
        <authorList>
            <person name="Copeland A."/>
            <person name="Gu W."/>
            <person name="Yasawong M."/>
            <person name="Lapidus A."/>
            <person name="Lucas S."/>
            <person name="Deshpande S."/>
            <person name="Pagani I."/>
            <person name="Tapia R."/>
            <person name="Cheng J.F."/>
            <person name="Goodwin L.A."/>
            <person name="Pitluck S."/>
            <person name="Liolios K."/>
            <person name="Ivanova N."/>
            <person name="Mavromatis K."/>
            <person name="Mikhailova N."/>
            <person name="Pati A."/>
            <person name="Chen A."/>
            <person name="Palaniappan K."/>
            <person name="Land M."/>
            <person name="Pan C."/>
            <person name="Brambilla E.M."/>
            <person name="Rohde M."/>
            <person name="Tindall B.J."/>
            <person name="Sikorski J."/>
            <person name="Goker M."/>
            <person name="Detter J.C."/>
            <person name="Bristow J."/>
            <person name="Eisen J.A."/>
            <person name="Markowitz V."/>
            <person name="Hugenholtz P."/>
            <person name="Kyrpides N.C."/>
            <person name="Klenk H.P."/>
            <person name="Woyke T."/>
        </authorList>
    </citation>
    <scope>NUCLEOTIDE SEQUENCE [LARGE SCALE GENOMIC DNA]</scope>
    <source>
        <strain evidence="8">DSM 14884 / JCM 11576 / T1</strain>
    </source>
</reference>
<dbReference type="CDD" id="cd13530">
    <property type="entry name" value="PBP2_peptides_like"/>
    <property type="match status" value="1"/>
</dbReference>
<dbReference type="Pfam" id="PF00497">
    <property type="entry name" value="SBP_bac_3"/>
    <property type="match status" value="1"/>
</dbReference>
<organism evidence="7 8">
    <name type="scientific">Marinithermus hydrothermalis (strain DSM 14884 / JCM 11576 / T1)</name>
    <dbReference type="NCBI Taxonomy" id="869210"/>
    <lineage>
        <taxon>Bacteria</taxon>
        <taxon>Thermotogati</taxon>
        <taxon>Deinococcota</taxon>
        <taxon>Deinococci</taxon>
        <taxon>Thermales</taxon>
        <taxon>Thermaceae</taxon>
        <taxon>Marinithermus</taxon>
    </lineage>
</organism>